<sequence length="78" mass="8244">MLAGTSKFVLAALDGGHGSPPFSNHESWSSAQSDIAKIQITKDTHLIAPPSFEASNSHASTGNLVWSHVRLCSLGSHF</sequence>
<protein>
    <submittedName>
        <fullName evidence="1">Uncharacterized protein</fullName>
    </submittedName>
</protein>
<dbReference type="Proteomes" id="UP000326877">
    <property type="component" value="Unassembled WGS sequence"/>
</dbReference>
<evidence type="ECO:0000313" key="1">
    <source>
        <dbReference type="EMBL" id="KAE8393712.1"/>
    </source>
</evidence>
<dbReference type="EMBL" id="ML735228">
    <property type="protein sequence ID" value="KAE8393712.1"/>
    <property type="molecule type" value="Genomic_DNA"/>
</dbReference>
<organism evidence="1">
    <name type="scientific">Petromyces alliaceus</name>
    <name type="common">Aspergillus alliaceus</name>
    <dbReference type="NCBI Taxonomy" id="209559"/>
    <lineage>
        <taxon>Eukaryota</taxon>
        <taxon>Fungi</taxon>
        <taxon>Dikarya</taxon>
        <taxon>Ascomycota</taxon>
        <taxon>Pezizomycotina</taxon>
        <taxon>Eurotiomycetes</taxon>
        <taxon>Eurotiomycetidae</taxon>
        <taxon>Eurotiales</taxon>
        <taxon>Aspergillaceae</taxon>
        <taxon>Aspergillus</taxon>
        <taxon>Aspergillus subgen. Circumdati</taxon>
    </lineage>
</organism>
<reference evidence="1" key="1">
    <citation type="submission" date="2019-04" db="EMBL/GenBank/DDBJ databases">
        <title>Friends and foes A comparative genomics studyof 23 Aspergillus species from section Flavi.</title>
        <authorList>
            <consortium name="DOE Joint Genome Institute"/>
            <person name="Kjaerbolling I."/>
            <person name="Vesth T."/>
            <person name="Frisvad J.C."/>
            <person name="Nybo J.L."/>
            <person name="Theobald S."/>
            <person name="Kildgaard S."/>
            <person name="Isbrandt T."/>
            <person name="Kuo A."/>
            <person name="Sato A."/>
            <person name="Lyhne E.K."/>
            <person name="Kogle M.E."/>
            <person name="Wiebenga A."/>
            <person name="Kun R.S."/>
            <person name="Lubbers R.J."/>
            <person name="Makela M.R."/>
            <person name="Barry K."/>
            <person name="Chovatia M."/>
            <person name="Clum A."/>
            <person name="Daum C."/>
            <person name="Haridas S."/>
            <person name="He G."/>
            <person name="LaButti K."/>
            <person name="Lipzen A."/>
            <person name="Mondo S."/>
            <person name="Riley R."/>
            <person name="Salamov A."/>
            <person name="Simmons B.A."/>
            <person name="Magnuson J.K."/>
            <person name="Henrissat B."/>
            <person name="Mortensen U.H."/>
            <person name="Larsen T.O."/>
            <person name="Devries R.P."/>
            <person name="Grigoriev I.V."/>
            <person name="Machida M."/>
            <person name="Baker S.E."/>
            <person name="Andersen M.R."/>
        </authorList>
    </citation>
    <scope>NUCLEOTIDE SEQUENCE [LARGE SCALE GENOMIC DNA]</scope>
    <source>
        <strain evidence="1">IBT 14317</strain>
    </source>
</reference>
<dbReference type="AlphaFoldDB" id="A0A5N7CHP5"/>
<gene>
    <name evidence="1" type="ORF">BDV23DRAFT_149121</name>
</gene>
<name>A0A5N7CHP5_PETAA</name>
<proteinExistence type="predicted"/>
<accession>A0A5N7CHP5</accession>